<accession>A0A1I0P9P9</accession>
<dbReference type="AlphaFoldDB" id="A0A1I0P9P9"/>
<evidence type="ECO:0000313" key="2">
    <source>
        <dbReference type="EMBL" id="SEW10306.1"/>
    </source>
</evidence>
<name>A0A1I0P9P9_9EURY</name>
<gene>
    <name evidence="2" type="ORF">SAMN04487945_1464</name>
</gene>
<dbReference type="Pfam" id="PF26227">
    <property type="entry name" value="DUF8053"/>
    <property type="match status" value="1"/>
</dbReference>
<evidence type="ECO:0000313" key="3">
    <source>
        <dbReference type="Proteomes" id="UP000198518"/>
    </source>
</evidence>
<protein>
    <recommendedName>
        <fullName evidence="1">DUF8053 domain-containing protein</fullName>
    </recommendedName>
</protein>
<reference evidence="2 3" key="1">
    <citation type="submission" date="2016-10" db="EMBL/GenBank/DDBJ databases">
        <authorList>
            <person name="de Groot N.N."/>
        </authorList>
    </citation>
    <scope>NUCLEOTIDE SEQUENCE [LARGE SCALE GENOMIC DNA]</scope>
    <source>
        <strain evidence="2 3">CGMCC 1.5337</strain>
    </source>
</reference>
<sequence>MAMNQLVSIGGTSVGVTLPMAELRDEQLVSGGTGGEPLEIEETLLRVERFDRGAWQVVRTDEHEFPAYMERPAFCQQAQPTVEA</sequence>
<organism evidence="2 3">
    <name type="scientific">Halobacterium jilantaiense</name>
    <dbReference type="NCBI Taxonomy" id="355548"/>
    <lineage>
        <taxon>Archaea</taxon>
        <taxon>Methanobacteriati</taxon>
        <taxon>Methanobacteriota</taxon>
        <taxon>Stenosarchaea group</taxon>
        <taxon>Halobacteria</taxon>
        <taxon>Halobacteriales</taxon>
        <taxon>Halobacteriaceae</taxon>
        <taxon>Halobacterium</taxon>
    </lineage>
</organism>
<dbReference type="STRING" id="355548.SAMN04487945_1464"/>
<feature type="domain" description="DUF8053" evidence="1">
    <location>
        <begin position="3"/>
        <end position="62"/>
    </location>
</feature>
<dbReference type="Proteomes" id="UP000198518">
    <property type="component" value="Unassembled WGS sequence"/>
</dbReference>
<keyword evidence="3" id="KW-1185">Reference proteome</keyword>
<dbReference type="EMBL" id="FOJA01000001">
    <property type="protein sequence ID" value="SEW10306.1"/>
    <property type="molecule type" value="Genomic_DNA"/>
</dbReference>
<proteinExistence type="predicted"/>
<evidence type="ECO:0000259" key="1">
    <source>
        <dbReference type="Pfam" id="PF26227"/>
    </source>
</evidence>
<dbReference type="InterPro" id="IPR058366">
    <property type="entry name" value="DUF8053"/>
</dbReference>